<reference evidence="2 3" key="1">
    <citation type="submission" date="2016-06" db="EMBL/GenBank/DDBJ databases">
        <title>Evolution of pathogenesis and genome organization in the Tremellales.</title>
        <authorList>
            <person name="Cuomo C."/>
            <person name="Litvintseva A."/>
            <person name="Heitman J."/>
            <person name="Chen Y."/>
            <person name="Sun S."/>
            <person name="Springer D."/>
            <person name="Dromer F."/>
            <person name="Young S."/>
            <person name="Zeng Q."/>
            <person name="Chapman S."/>
            <person name="Gujja S."/>
            <person name="Saif S."/>
            <person name="Birren B."/>
        </authorList>
    </citation>
    <scope>NUCLEOTIDE SEQUENCE [LARGE SCALE GENOMIC DNA]</scope>
    <source>
        <strain evidence="2 3">ATCC 28783</strain>
    </source>
</reference>
<gene>
    <name evidence="2" type="ORF">M231_05374</name>
</gene>
<dbReference type="EMBL" id="SDIL01000070">
    <property type="protein sequence ID" value="RXK37387.1"/>
    <property type="molecule type" value="Genomic_DNA"/>
</dbReference>
<feature type="compositionally biased region" description="Polar residues" evidence="1">
    <location>
        <begin position="477"/>
        <end position="494"/>
    </location>
</feature>
<feature type="region of interest" description="Disordered" evidence="1">
    <location>
        <begin position="474"/>
        <end position="575"/>
    </location>
</feature>
<organism evidence="2 3">
    <name type="scientific">Tremella mesenterica</name>
    <name type="common">Jelly fungus</name>
    <dbReference type="NCBI Taxonomy" id="5217"/>
    <lineage>
        <taxon>Eukaryota</taxon>
        <taxon>Fungi</taxon>
        <taxon>Dikarya</taxon>
        <taxon>Basidiomycota</taxon>
        <taxon>Agaricomycotina</taxon>
        <taxon>Tremellomycetes</taxon>
        <taxon>Tremellales</taxon>
        <taxon>Tremellaceae</taxon>
        <taxon>Tremella</taxon>
    </lineage>
</organism>
<proteinExistence type="predicted"/>
<dbReference type="AlphaFoldDB" id="A0A4V1M3M5"/>
<feature type="compositionally biased region" description="Basic and acidic residues" evidence="1">
    <location>
        <begin position="544"/>
        <end position="565"/>
    </location>
</feature>
<feature type="compositionally biased region" description="Polar residues" evidence="1">
    <location>
        <begin position="168"/>
        <end position="182"/>
    </location>
</feature>
<comment type="caution">
    <text evidence="2">The sequence shown here is derived from an EMBL/GenBank/DDBJ whole genome shotgun (WGS) entry which is preliminary data.</text>
</comment>
<feature type="region of interest" description="Disordered" evidence="1">
    <location>
        <begin position="1"/>
        <end position="26"/>
    </location>
</feature>
<protein>
    <submittedName>
        <fullName evidence="2">Uncharacterized protein</fullName>
    </submittedName>
</protein>
<dbReference type="VEuPathDB" id="FungiDB:TREMEDRAFT_59243"/>
<keyword evidence="3" id="KW-1185">Reference proteome</keyword>
<accession>A0A4V1M3M5</accession>
<feature type="region of interest" description="Disordered" evidence="1">
    <location>
        <begin position="291"/>
        <end position="365"/>
    </location>
</feature>
<dbReference type="Proteomes" id="UP000289152">
    <property type="component" value="Unassembled WGS sequence"/>
</dbReference>
<feature type="compositionally biased region" description="Polar residues" evidence="1">
    <location>
        <begin position="143"/>
        <end position="158"/>
    </location>
</feature>
<sequence length="757" mass="85019">MGAPRRSQQSVTLADIREQLPEEMDDDTRATLESLFKGPLSMSELGQQSRQSLVNRVTAQMALKSFVETGYLSKDVFPQSTLKLISPELWDALNDTTQVMDTETAQHFLTSVKAYTEAMTDPWMKKLRDKPRSPTRKRRPRDNLQSRPPNLDEPTNPTSKRRSRERLQSQAPNLDDSTNTIPQIPETFSAKARNTWLKLLTEGPLSTNVLTDKDARVDISKKLDKVARMFEKHIKSGNHPSTFKLETNYPLLNKLYPAFSQMYPDEETITKEQTATAKSFLQQVKTFVNDPTEYRPSSKLPSDQDLSEKPSPPRIPIISHPPETTFGAPVPKNLLSASRDDPQQNTEWPFTFPLPSTAPPDSRPPWVDIGKRVIKNTQKVDFHTRDFTGTIRQVNNLAEAYVTGGEAFEKWNTGNSGTLQRLKDALGNLGPVTEDSKMFARQIAEFYRLHLTGGGELPAPADQQTKLAETLPVLKEPQSQEQPLSSVVPSEINTTPPPVADTQATSNSKDTPSDPAPPVPKHTPNAESTATTLPHVAPPVSSENKTKETRRGGKTQDSKAVRTDTQRPPPKQPHIDCTVWSPAKRGKVFQSCRTEATSYYPKNTKTKVYHLQDAEKEWAWMCVNLGEGDTPLRCDTQRVDWRNKGTVTLTQTVWNPLAKGEESNSNYEEFTDGRNRAWRKDIRKEITYGPDGLKKLTADFQVNSEVPLDDVAANLEALKANGFKGHFAPEFPELDTEELLKGWREGVWDIQIETTEA</sequence>
<name>A0A4V1M3M5_TREME</name>
<evidence type="ECO:0000313" key="3">
    <source>
        <dbReference type="Proteomes" id="UP000289152"/>
    </source>
</evidence>
<evidence type="ECO:0000313" key="2">
    <source>
        <dbReference type="EMBL" id="RXK37387.1"/>
    </source>
</evidence>
<dbReference type="InParanoid" id="A0A4V1M3M5"/>
<feature type="region of interest" description="Disordered" evidence="1">
    <location>
        <begin position="123"/>
        <end position="182"/>
    </location>
</feature>
<feature type="compositionally biased region" description="Polar residues" evidence="1">
    <location>
        <begin position="1"/>
        <end position="12"/>
    </location>
</feature>
<evidence type="ECO:0000256" key="1">
    <source>
        <dbReference type="SAM" id="MobiDB-lite"/>
    </source>
</evidence>
<feature type="compositionally biased region" description="Basic and acidic residues" evidence="1">
    <location>
        <begin position="123"/>
        <end position="132"/>
    </location>
</feature>